<gene>
    <name evidence="3" type="ORF">DERF_006519</name>
    <name evidence="2" type="ORF">HUG17_2783</name>
</gene>
<feature type="region of interest" description="Disordered" evidence="1">
    <location>
        <begin position="63"/>
        <end position="88"/>
    </location>
</feature>
<reference evidence="3" key="1">
    <citation type="submission" date="2013-05" db="EMBL/GenBank/DDBJ databases">
        <authorList>
            <person name="Yim A.K.Y."/>
            <person name="Chan T.F."/>
            <person name="Ji K.M."/>
            <person name="Liu X.Y."/>
            <person name="Zhou J.W."/>
            <person name="Li R.Q."/>
            <person name="Yang K.Y."/>
            <person name="Li J."/>
            <person name="Li M."/>
            <person name="Law P.T.W."/>
            <person name="Wu Y.L."/>
            <person name="Cai Z.L."/>
            <person name="Qin H."/>
            <person name="Bao Y."/>
            <person name="Leung R.K.K."/>
            <person name="Ng P.K.S."/>
            <person name="Zou J."/>
            <person name="Zhong X.J."/>
            <person name="Ran P.X."/>
            <person name="Zhong N.S."/>
            <person name="Liu Z.G."/>
            <person name="Tsui S.K.W."/>
        </authorList>
    </citation>
    <scope>NUCLEOTIDE SEQUENCE</scope>
    <source>
        <strain evidence="3">Derf</strain>
        <tissue evidence="3">Whole organism</tissue>
    </source>
</reference>
<comment type="caution">
    <text evidence="3">The sequence shown here is derived from an EMBL/GenBank/DDBJ whole genome shotgun (WGS) entry which is preliminary data.</text>
</comment>
<dbReference type="EMBL" id="ASGP02000002">
    <property type="protein sequence ID" value="KAH9522965.1"/>
    <property type="molecule type" value="Genomic_DNA"/>
</dbReference>
<reference evidence="3" key="4">
    <citation type="journal article" date="2022" name="Res Sq">
        <title>Comparative Genomics Reveals Insights into the Divergent Evolution of Astigmatic Mites and Household Pest Adaptations.</title>
        <authorList>
            <person name="Xiong Q."/>
            <person name="Wan A.T.-Y."/>
            <person name="Liu X.-Y."/>
            <person name="Fung C.S.-H."/>
            <person name="Xiao X."/>
            <person name="Malainual N."/>
            <person name="Hou J."/>
            <person name="Wang L."/>
            <person name="Wang M."/>
            <person name="Yang K."/>
            <person name="Cui Y."/>
            <person name="Leung E."/>
            <person name="Nong W."/>
            <person name="Shin S.-K."/>
            <person name="Au S."/>
            <person name="Jeong K.Y."/>
            <person name="Chew F.T."/>
            <person name="Hui J."/>
            <person name="Leung T.F."/>
            <person name="Tungtrongchitr A."/>
            <person name="Zhong N."/>
            <person name="Liu Z."/>
            <person name="Tsui S."/>
        </authorList>
    </citation>
    <scope>NUCLEOTIDE SEQUENCE</scope>
    <source>
        <strain evidence="3">Derf</strain>
        <tissue evidence="3">Whole organism</tissue>
    </source>
</reference>
<evidence type="ECO:0000256" key="1">
    <source>
        <dbReference type="SAM" id="MobiDB-lite"/>
    </source>
</evidence>
<protein>
    <submittedName>
        <fullName evidence="3">Uncharacterized protein</fullName>
    </submittedName>
</protein>
<dbReference type="EMBL" id="SDOV01000007">
    <property type="protein sequence ID" value="KAH7638750.1"/>
    <property type="molecule type" value="Genomic_DNA"/>
</dbReference>
<dbReference type="OrthoDB" id="10021571at2759"/>
<evidence type="ECO:0000313" key="3">
    <source>
        <dbReference type="EMBL" id="KAH9522965.1"/>
    </source>
</evidence>
<dbReference type="AlphaFoldDB" id="A0A922I7N1"/>
<name>A0A922I7N1_DERFA</name>
<evidence type="ECO:0000313" key="2">
    <source>
        <dbReference type="EMBL" id="KAH7638750.1"/>
    </source>
</evidence>
<feature type="compositionally biased region" description="Low complexity" evidence="1">
    <location>
        <begin position="147"/>
        <end position="158"/>
    </location>
</feature>
<feature type="region of interest" description="Disordered" evidence="1">
    <location>
        <begin position="128"/>
        <end position="158"/>
    </location>
</feature>
<accession>A0A922I7N1</accession>
<dbReference type="Proteomes" id="UP000790347">
    <property type="component" value="Unassembled WGS sequence"/>
</dbReference>
<reference evidence="2" key="3">
    <citation type="journal article" date="2021" name="World Allergy Organ. J.">
        <title>Chromosome-level assembly of Dermatophagoides farinae genome and transcriptome reveals two novel allergens Der f 37 and Der f 39.</title>
        <authorList>
            <person name="Chen J."/>
            <person name="Cai Z."/>
            <person name="Fan D."/>
            <person name="Hu J."/>
            <person name="Hou Y."/>
            <person name="He Y."/>
            <person name="Zhang Z."/>
            <person name="Zhao Z."/>
            <person name="Gao P."/>
            <person name="Hu W."/>
            <person name="Sun J."/>
            <person name="Li J."/>
            <person name="Ji K."/>
        </authorList>
    </citation>
    <scope>NUCLEOTIDE SEQUENCE</scope>
    <source>
        <strain evidence="2">JKM2019</strain>
    </source>
</reference>
<sequence length="158" mass="17332">MHATVSINKPIDENIVTTMTTTNPDAGTKGENNAPQNMVTVSNVAEIFHAAGYAFKKLSELIQSMDPPTNDPNPTNATTTNGGETDYHTHWEPADVEQFSSIVTVFTQDLNQLAENLKTKMANRLREEHVETKMQSLSSKQQELIQPTTNPPSTSTSS</sequence>
<feature type="compositionally biased region" description="Low complexity" evidence="1">
    <location>
        <begin position="66"/>
        <end position="81"/>
    </location>
</feature>
<evidence type="ECO:0000313" key="4">
    <source>
        <dbReference type="Proteomes" id="UP000790347"/>
    </source>
</evidence>
<dbReference type="Proteomes" id="UP000828236">
    <property type="component" value="Unassembled WGS sequence"/>
</dbReference>
<feature type="compositionally biased region" description="Polar residues" evidence="1">
    <location>
        <begin position="133"/>
        <end position="146"/>
    </location>
</feature>
<organism evidence="3 4">
    <name type="scientific">Dermatophagoides farinae</name>
    <name type="common">American house dust mite</name>
    <dbReference type="NCBI Taxonomy" id="6954"/>
    <lineage>
        <taxon>Eukaryota</taxon>
        <taxon>Metazoa</taxon>
        <taxon>Ecdysozoa</taxon>
        <taxon>Arthropoda</taxon>
        <taxon>Chelicerata</taxon>
        <taxon>Arachnida</taxon>
        <taxon>Acari</taxon>
        <taxon>Acariformes</taxon>
        <taxon>Sarcoptiformes</taxon>
        <taxon>Astigmata</taxon>
        <taxon>Psoroptidia</taxon>
        <taxon>Analgoidea</taxon>
        <taxon>Pyroglyphidae</taxon>
        <taxon>Dermatophagoidinae</taxon>
        <taxon>Dermatophagoides</taxon>
    </lineage>
</organism>
<keyword evidence="4" id="KW-1185">Reference proteome</keyword>
<proteinExistence type="predicted"/>
<reference evidence="2" key="2">
    <citation type="submission" date="2020-06" db="EMBL/GenBank/DDBJ databases">
        <authorList>
            <person name="Ji K."/>
            <person name="Li J."/>
        </authorList>
    </citation>
    <scope>NUCLEOTIDE SEQUENCE</scope>
    <source>
        <strain evidence="2">JKM2019</strain>
        <tissue evidence="2">Whole body</tissue>
    </source>
</reference>